<dbReference type="HOGENOM" id="CLU_125830_3_0_7"/>
<dbReference type="PANTHER" id="PTHR33531:SF7">
    <property type="entry name" value="HYPOTHETICAL MEMBRANE PROTEIN, CONSERVED"/>
    <property type="match status" value="1"/>
</dbReference>
<dbReference type="OrthoDB" id="9792569at2"/>
<feature type="domain" description="Rubrerythrin diiron-binding" evidence="1">
    <location>
        <begin position="6"/>
        <end position="140"/>
    </location>
</feature>
<dbReference type="InterPro" id="IPR012347">
    <property type="entry name" value="Ferritin-like"/>
</dbReference>
<dbReference type="GO" id="GO:0016491">
    <property type="term" value="F:oxidoreductase activity"/>
    <property type="evidence" value="ECO:0007669"/>
    <property type="project" value="InterPro"/>
</dbReference>
<dbReference type="RefSeq" id="WP_012647061.1">
    <property type="nucleotide sequence ID" value="NC_011979.1"/>
</dbReference>
<dbReference type="GO" id="GO:0046872">
    <property type="term" value="F:metal ion binding"/>
    <property type="evidence" value="ECO:0007669"/>
    <property type="project" value="InterPro"/>
</dbReference>
<dbReference type="eggNOG" id="COG1633">
    <property type="taxonomic scope" value="Bacteria"/>
</dbReference>
<dbReference type="InterPro" id="IPR003251">
    <property type="entry name" value="Rr_diiron-bd_dom"/>
</dbReference>
<evidence type="ECO:0000313" key="2">
    <source>
        <dbReference type="EMBL" id="ACM20332.1"/>
    </source>
</evidence>
<proteinExistence type="predicted"/>
<keyword evidence="3" id="KW-1185">Reference proteome</keyword>
<reference evidence="2 3" key="1">
    <citation type="submission" date="2009-01" db="EMBL/GenBank/DDBJ databases">
        <title>Complete sequence of Geobacter sp. FRC-32.</title>
        <authorList>
            <consortium name="US DOE Joint Genome Institute"/>
            <person name="Lucas S."/>
            <person name="Copeland A."/>
            <person name="Lapidus A."/>
            <person name="Glavina del Rio T."/>
            <person name="Dalin E."/>
            <person name="Tice H."/>
            <person name="Bruce D."/>
            <person name="Goodwin L."/>
            <person name="Pitluck S."/>
            <person name="Saunders E."/>
            <person name="Brettin T."/>
            <person name="Detter J.C."/>
            <person name="Han C."/>
            <person name="Larimer F."/>
            <person name="Land M."/>
            <person name="Hauser L."/>
            <person name="Kyrpides N."/>
            <person name="Ovchinnikova G."/>
            <person name="Kostka J."/>
            <person name="Richardson P."/>
        </authorList>
    </citation>
    <scope>NUCLEOTIDE SEQUENCE [LARGE SCALE GENOMIC DNA]</scope>
    <source>
        <strain evidence="3">DSM 22248 / JCM 15807 / FRC-32</strain>
    </source>
</reference>
<dbReference type="PANTHER" id="PTHR33531">
    <property type="entry name" value="RUBRERYTHRIN SUBFAMILY"/>
    <property type="match status" value="1"/>
</dbReference>
<sequence length="161" mass="18703">MDLYQFAMKMEVDGKAFYEKMAAETPHRGLKSVFSMLAADEQKHYDTIVAMREGGAVTMADTTVLENTRNVFEGIRAEKTLAEGLRKEHDAFQYAMKIEADSVRLYEDMAKKENDAAIIALLQKIADEEKKHYNIVENLYDYTLRPEYFLEWREFSNLKPL</sequence>
<dbReference type="Proteomes" id="UP000007721">
    <property type="component" value="Chromosome"/>
</dbReference>
<accession>B9M866</accession>
<dbReference type="InterPro" id="IPR009078">
    <property type="entry name" value="Ferritin-like_SF"/>
</dbReference>
<dbReference type="KEGG" id="geo:Geob_1975"/>
<evidence type="ECO:0000313" key="3">
    <source>
        <dbReference type="Proteomes" id="UP000007721"/>
    </source>
</evidence>
<dbReference type="AlphaFoldDB" id="B9M866"/>
<dbReference type="STRING" id="316067.Geob_1975"/>
<gene>
    <name evidence="2" type="ordered locus">Geob_1975</name>
</gene>
<organism evidence="2 3">
    <name type="scientific">Geotalea daltonii (strain DSM 22248 / JCM 15807 / FRC-32)</name>
    <name type="common">Geobacter daltonii</name>
    <dbReference type="NCBI Taxonomy" id="316067"/>
    <lineage>
        <taxon>Bacteria</taxon>
        <taxon>Pseudomonadati</taxon>
        <taxon>Thermodesulfobacteriota</taxon>
        <taxon>Desulfuromonadia</taxon>
        <taxon>Geobacterales</taxon>
        <taxon>Geobacteraceae</taxon>
        <taxon>Geotalea</taxon>
    </lineage>
</organism>
<name>B9M866_GEODF</name>
<dbReference type="Pfam" id="PF02915">
    <property type="entry name" value="Rubrerythrin"/>
    <property type="match status" value="1"/>
</dbReference>
<dbReference type="Gene3D" id="1.20.1260.10">
    <property type="match status" value="1"/>
</dbReference>
<evidence type="ECO:0000259" key="1">
    <source>
        <dbReference type="Pfam" id="PF02915"/>
    </source>
</evidence>
<protein>
    <submittedName>
        <fullName evidence="2">Ferritin-like domain protein</fullName>
    </submittedName>
</protein>
<dbReference type="SUPFAM" id="SSF47240">
    <property type="entry name" value="Ferritin-like"/>
    <property type="match status" value="1"/>
</dbReference>
<dbReference type="EMBL" id="CP001390">
    <property type="protein sequence ID" value="ACM20332.1"/>
    <property type="molecule type" value="Genomic_DNA"/>
</dbReference>
<dbReference type="CDD" id="cd01045">
    <property type="entry name" value="Ferritin_like_AB"/>
    <property type="match status" value="1"/>
</dbReference>